<feature type="region of interest" description="Disordered" evidence="1">
    <location>
        <begin position="1"/>
        <end position="45"/>
    </location>
</feature>
<dbReference type="AlphaFoldDB" id="A0A9Q0VPU3"/>
<feature type="compositionally biased region" description="Low complexity" evidence="1">
    <location>
        <begin position="28"/>
        <end position="38"/>
    </location>
</feature>
<protein>
    <submittedName>
        <fullName evidence="2">Uncharacterized protein</fullName>
    </submittedName>
</protein>
<evidence type="ECO:0000256" key="1">
    <source>
        <dbReference type="SAM" id="MobiDB-lite"/>
    </source>
</evidence>
<organism evidence="2 3">
    <name type="scientific">Salix koriyanagi</name>
    <dbReference type="NCBI Taxonomy" id="2511006"/>
    <lineage>
        <taxon>Eukaryota</taxon>
        <taxon>Viridiplantae</taxon>
        <taxon>Streptophyta</taxon>
        <taxon>Embryophyta</taxon>
        <taxon>Tracheophyta</taxon>
        <taxon>Spermatophyta</taxon>
        <taxon>Magnoliopsida</taxon>
        <taxon>eudicotyledons</taxon>
        <taxon>Gunneridae</taxon>
        <taxon>Pentapetalae</taxon>
        <taxon>rosids</taxon>
        <taxon>fabids</taxon>
        <taxon>Malpighiales</taxon>
        <taxon>Salicaceae</taxon>
        <taxon>Saliceae</taxon>
        <taxon>Salix</taxon>
    </lineage>
</organism>
<name>A0A9Q0VPU3_9ROSI</name>
<proteinExistence type="predicted"/>
<dbReference type="EMBL" id="JAPFFM010000008">
    <property type="protein sequence ID" value="KAJ6752795.1"/>
    <property type="molecule type" value="Genomic_DNA"/>
</dbReference>
<reference evidence="2" key="2">
    <citation type="journal article" date="2023" name="Int. J. Mol. Sci.">
        <title>De Novo Assembly and Annotation of 11 Diverse Shrub Willow (Salix) Genomes Reveals Novel Gene Organization in Sex-Linked Regions.</title>
        <authorList>
            <person name="Hyden B."/>
            <person name="Feng K."/>
            <person name="Yates T.B."/>
            <person name="Jawdy S."/>
            <person name="Cereghino C."/>
            <person name="Smart L.B."/>
            <person name="Muchero W."/>
        </authorList>
    </citation>
    <scope>NUCLEOTIDE SEQUENCE</scope>
    <source>
        <tissue evidence="2">Shoot tip</tissue>
    </source>
</reference>
<keyword evidence="3" id="KW-1185">Reference proteome</keyword>
<dbReference type="Proteomes" id="UP001151752">
    <property type="component" value="Unassembled WGS sequence"/>
</dbReference>
<gene>
    <name evidence="2" type="ORF">OIU74_027595</name>
</gene>
<sequence length="108" mass="12020">MASNRKKRLLDNDPNQDLIRKRHHHHSPSSSSTTKKPSFQSYHEAPNLPPSIKLLCEIIANTPSHNVESVLDATVIRVKQTDVEQVLKLSYSSPGLGCQVLQVGWPAT</sequence>
<reference evidence="2" key="1">
    <citation type="submission" date="2022-11" db="EMBL/GenBank/DDBJ databases">
        <authorList>
            <person name="Hyden B.L."/>
            <person name="Feng K."/>
            <person name="Yates T."/>
            <person name="Jawdy S."/>
            <person name="Smart L.B."/>
            <person name="Muchero W."/>
        </authorList>
    </citation>
    <scope>NUCLEOTIDE SEQUENCE</scope>
    <source>
        <tissue evidence="2">Shoot tip</tissue>
    </source>
</reference>
<comment type="caution">
    <text evidence="2">The sequence shown here is derived from an EMBL/GenBank/DDBJ whole genome shotgun (WGS) entry which is preliminary data.</text>
</comment>
<evidence type="ECO:0000313" key="2">
    <source>
        <dbReference type="EMBL" id="KAJ6752795.1"/>
    </source>
</evidence>
<evidence type="ECO:0000313" key="3">
    <source>
        <dbReference type="Proteomes" id="UP001151752"/>
    </source>
</evidence>
<accession>A0A9Q0VPU3</accession>